<organism evidence="1 2">
    <name type="scientific">Tunturiibacter gelidiferens</name>
    <dbReference type="NCBI Taxonomy" id="3069689"/>
    <lineage>
        <taxon>Bacteria</taxon>
        <taxon>Pseudomonadati</taxon>
        <taxon>Acidobacteriota</taxon>
        <taxon>Terriglobia</taxon>
        <taxon>Terriglobales</taxon>
        <taxon>Acidobacteriaceae</taxon>
        <taxon>Tunturiibacter</taxon>
    </lineage>
</organism>
<protein>
    <submittedName>
        <fullName evidence="1">Uncharacterized protein</fullName>
    </submittedName>
</protein>
<dbReference type="EMBL" id="JACHEA010000001">
    <property type="protein sequence ID" value="MBB5338621.1"/>
    <property type="molecule type" value="Genomic_DNA"/>
</dbReference>
<reference evidence="1" key="1">
    <citation type="submission" date="2020-08" db="EMBL/GenBank/DDBJ databases">
        <title>Genomic Encyclopedia of Type Strains, Phase IV (KMG-V): Genome sequencing to study the core and pangenomes of soil and plant-associated prokaryotes.</title>
        <authorList>
            <person name="Whitman W."/>
        </authorList>
    </citation>
    <scope>NUCLEOTIDE SEQUENCE</scope>
    <source>
        <strain evidence="1">M8UP15</strain>
    </source>
</reference>
<name>A0ACC5NW05_9BACT</name>
<gene>
    <name evidence="1" type="ORF">HDF13_000954</name>
</gene>
<dbReference type="Proteomes" id="UP000569005">
    <property type="component" value="Unassembled WGS sequence"/>
</dbReference>
<sequence>MKSLAVVALALIFAPAALAQHQTFAVNPDTSEVKMKLNTTHEVVNGTFHIQSGSINFDRTASHISGIVIVATGSGKTGNDSRDKKMYKDILKVDQFATVSFAPKAYNGTIAASGDSAIQVSGVFTLLGTAHDLTIPMQIHMDGSKATARAQFVVPYVQWGLKNPSFMFWKAENDVAIDLNLVGQVSN</sequence>
<proteinExistence type="predicted"/>
<keyword evidence="2" id="KW-1185">Reference proteome</keyword>
<evidence type="ECO:0000313" key="1">
    <source>
        <dbReference type="EMBL" id="MBB5338621.1"/>
    </source>
</evidence>
<comment type="caution">
    <text evidence="1">The sequence shown here is derived from an EMBL/GenBank/DDBJ whole genome shotgun (WGS) entry which is preliminary data.</text>
</comment>
<evidence type="ECO:0000313" key="2">
    <source>
        <dbReference type="Proteomes" id="UP000569005"/>
    </source>
</evidence>
<accession>A0ACC5NW05</accession>